<keyword evidence="1" id="KW-1133">Transmembrane helix</keyword>
<comment type="caution">
    <text evidence="3">The sequence shown here is derived from an EMBL/GenBank/DDBJ whole genome shotgun (WGS) entry which is preliminary data.</text>
</comment>
<evidence type="ECO:0000256" key="1">
    <source>
        <dbReference type="SAM" id="Phobius"/>
    </source>
</evidence>
<evidence type="ECO:0000313" key="4">
    <source>
        <dbReference type="Proteomes" id="UP000555728"/>
    </source>
</evidence>
<dbReference type="Proteomes" id="UP000555728">
    <property type="component" value="Unassembled WGS sequence"/>
</dbReference>
<dbReference type="InterPro" id="IPR009936">
    <property type="entry name" value="DUF1468"/>
</dbReference>
<dbReference type="RefSeq" id="WP_184431432.1">
    <property type="nucleotide sequence ID" value="NZ_JACIGI010000003.1"/>
</dbReference>
<keyword evidence="4" id="KW-1185">Reference proteome</keyword>
<gene>
    <name evidence="3" type="ORF">GGD88_000535</name>
</gene>
<keyword evidence="1" id="KW-0472">Membrane</keyword>
<organism evidence="3 4">
    <name type="scientific">Roseospira goensis</name>
    <dbReference type="NCBI Taxonomy" id="391922"/>
    <lineage>
        <taxon>Bacteria</taxon>
        <taxon>Pseudomonadati</taxon>
        <taxon>Pseudomonadota</taxon>
        <taxon>Alphaproteobacteria</taxon>
        <taxon>Rhodospirillales</taxon>
        <taxon>Rhodospirillaceae</taxon>
        <taxon>Roseospira</taxon>
    </lineage>
</organism>
<feature type="domain" description="DUF1468" evidence="2">
    <location>
        <begin position="7"/>
        <end position="138"/>
    </location>
</feature>
<feature type="transmembrane region" description="Helical" evidence="1">
    <location>
        <begin position="112"/>
        <end position="133"/>
    </location>
</feature>
<accession>A0A7W6RX18</accession>
<reference evidence="3 4" key="1">
    <citation type="submission" date="2020-08" db="EMBL/GenBank/DDBJ databases">
        <title>Genome sequencing of Purple Non-Sulfur Bacteria from various extreme environments.</title>
        <authorList>
            <person name="Mayer M."/>
        </authorList>
    </citation>
    <scope>NUCLEOTIDE SEQUENCE [LARGE SCALE GENOMIC DNA]</scope>
    <source>
        <strain evidence="3 4">JA135</strain>
    </source>
</reference>
<dbReference type="Pfam" id="PF07331">
    <property type="entry name" value="TctB"/>
    <property type="match status" value="1"/>
</dbReference>
<evidence type="ECO:0000313" key="3">
    <source>
        <dbReference type="EMBL" id="MBB4284824.1"/>
    </source>
</evidence>
<keyword evidence="1" id="KW-0812">Transmembrane</keyword>
<dbReference type="EMBL" id="JACIGI010000003">
    <property type="protein sequence ID" value="MBB4284824.1"/>
    <property type="molecule type" value="Genomic_DNA"/>
</dbReference>
<evidence type="ECO:0000259" key="2">
    <source>
        <dbReference type="Pfam" id="PF07331"/>
    </source>
</evidence>
<feature type="transmembrane region" description="Helical" evidence="1">
    <location>
        <begin position="72"/>
        <end position="100"/>
    </location>
</feature>
<name>A0A7W6RX18_9PROT</name>
<dbReference type="AlphaFoldDB" id="A0A7W6RX18"/>
<proteinExistence type="predicted"/>
<protein>
    <submittedName>
        <fullName evidence="3">Putative tricarboxylic transport membrane protein</fullName>
    </submittedName>
</protein>
<sequence length="149" mass="14976">MSLPSLGALLAGLGLLLVAAGTPPSPHLSLGPGLAPALVGAGFLGVAPVLARARARAPQPTRARATPGRRTGLALTATLPLLFALLLPTLGMALALPLVLVPLLAWQTRRPLRAVALAFGVTAGLVGLIHGLLRVPVPMGPLSGLTAWL</sequence>
<feature type="transmembrane region" description="Helical" evidence="1">
    <location>
        <begin position="30"/>
        <end position="51"/>
    </location>
</feature>